<evidence type="ECO:0000256" key="1">
    <source>
        <dbReference type="SAM" id="MobiDB-lite"/>
    </source>
</evidence>
<feature type="non-terminal residue" evidence="2">
    <location>
        <position position="236"/>
    </location>
</feature>
<gene>
    <name evidence="2" type="ORF">EW146_g8742</name>
</gene>
<accession>A0A4S4LCB9</accession>
<name>A0A4S4LCB9_9AGAM</name>
<dbReference type="AlphaFoldDB" id="A0A4S4LCB9"/>
<feature type="compositionally biased region" description="Acidic residues" evidence="1">
    <location>
        <begin position="110"/>
        <end position="124"/>
    </location>
</feature>
<feature type="compositionally biased region" description="Acidic residues" evidence="1">
    <location>
        <begin position="207"/>
        <end position="225"/>
    </location>
</feature>
<sequence>MPPRRSTRSRASAEPANPLVKQEHVAPKRKRSQVVENVADSSIEEQEEVSKPPSRTRRSSSARASIGPTLKGKRVSSRSGSALRQIQESDEDVDPEASVRPRKRSRPSTDLEDLQEVEEVEEVEDVKPAMRLKGKPASKTTGPKQGRGAKPEVIELLSSDDEIVEVKPPVRKAPSRRSSAAPKPPSTNSRSKRTAKVASRAVKVEESLEEELLEPPAEDADDDLYMEAPSPSKMRK</sequence>
<dbReference type="EMBL" id="SGPL01000647">
    <property type="protein sequence ID" value="THH09207.1"/>
    <property type="molecule type" value="Genomic_DNA"/>
</dbReference>
<comment type="caution">
    <text evidence="2">The sequence shown here is derived from an EMBL/GenBank/DDBJ whole genome shotgun (WGS) entry which is preliminary data.</text>
</comment>
<feature type="region of interest" description="Disordered" evidence="1">
    <location>
        <begin position="1"/>
        <end position="236"/>
    </location>
</feature>
<organism evidence="2 3">
    <name type="scientific">Bondarzewia mesenterica</name>
    <dbReference type="NCBI Taxonomy" id="1095465"/>
    <lineage>
        <taxon>Eukaryota</taxon>
        <taxon>Fungi</taxon>
        <taxon>Dikarya</taxon>
        <taxon>Basidiomycota</taxon>
        <taxon>Agaricomycotina</taxon>
        <taxon>Agaricomycetes</taxon>
        <taxon>Russulales</taxon>
        <taxon>Bondarzewiaceae</taxon>
        <taxon>Bondarzewia</taxon>
    </lineage>
</organism>
<evidence type="ECO:0000313" key="2">
    <source>
        <dbReference type="EMBL" id="THH09207.1"/>
    </source>
</evidence>
<evidence type="ECO:0000313" key="3">
    <source>
        <dbReference type="Proteomes" id="UP000310158"/>
    </source>
</evidence>
<proteinExistence type="predicted"/>
<keyword evidence="3" id="KW-1185">Reference proteome</keyword>
<reference evidence="2 3" key="1">
    <citation type="submission" date="2019-02" db="EMBL/GenBank/DDBJ databases">
        <title>Genome sequencing of the rare red list fungi Bondarzewia mesenterica.</title>
        <authorList>
            <person name="Buettner E."/>
            <person name="Kellner H."/>
        </authorList>
    </citation>
    <scope>NUCLEOTIDE SEQUENCE [LARGE SCALE GENOMIC DNA]</scope>
    <source>
        <strain evidence="2 3">DSM 108281</strain>
    </source>
</reference>
<feature type="compositionally biased region" description="Polar residues" evidence="1">
    <location>
        <begin position="77"/>
        <end position="86"/>
    </location>
</feature>
<protein>
    <submittedName>
        <fullName evidence="2">Uncharacterized protein</fullName>
    </submittedName>
</protein>
<dbReference type="Proteomes" id="UP000310158">
    <property type="component" value="Unassembled WGS sequence"/>
</dbReference>